<keyword evidence="5 10" id="KW-0328">Glycosyltransferase</keyword>
<dbReference type="SUPFAM" id="SSF51445">
    <property type="entry name" value="(Trans)glycosidases"/>
    <property type="match status" value="1"/>
</dbReference>
<sequence length="691" mass="72606">MSGNESLDALAAAFGILPSFHDLSGEIRPTAPETKRALLRANGLAVDNDAMAAEALDQLRAERAARRHPEEIIVERGAAAPLPLAPGADWHLALEGRPGIAAEGRAAEGAMLPALPAGIHSLTASLGGRTEEIAVIAAPPACPSVAGATGRARIWGATAALYGLWSSRNRGLGDFEDLAAAAEAFGAHGADFLGINPVHNIGWSDTGTISPYSPSHRGFLNTAHVAADRIPGLPEAPAAGGAGVDAGSDAGDPARETIRYSEILPAQRARLEAGWHAFEAGAGASTRAAFEAGRAAGGAALSQFALYEALSETHGPDWRSWPAPLRDPASAATAAAAAGLAGRLRFHEWLQWLAAAQLSGAQARARRSGMALGLYLDLAVGSRRWAAETWCEQDAIAAGVAIGAPPDHLSPDGQNWQLAGYAPRKLAERRYAPLRRILSAAMRHAGVLRIDHVLGMNRSYWIPDDGSPGGYIGQPLAALLAVVAIEAERSGTVVIGEDLGLVPQGFRETLTARGLYGYSVLQYERDDSGTLRPAAALRPKSLVCFGTHDTPTLKGFWDGRDIDWWQRLGWIDEGGAEETRRRRAGDRQALLGLAGPAEAGAAPSFADARRSVHRALAVSPAEIVSVQIDDLCAQREAQNLPGTTDAHPNWQQRCGLPVERFAEGLGLDEIRRVMQEAGRGPEAKPPGAAHG</sequence>
<keyword evidence="6 10" id="KW-0808">Transferase</keyword>
<dbReference type="EMBL" id="BSYI01000012">
    <property type="protein sequence ID" value="GMG82635.1"/>
    <property type="molecule type" value="Genomic_DNA"/>
</dbReference>
<keyword evidence="12" id="KW-1185">Reference proteome</keyword>
<dbReference type="InterPro" id="IPR017853">
    <property type="entry name" value="GH"/>
</dbReference>
<evidence type="ECO:0000256" key="4">
    <source>
        <dbReference type="ARBA" id="ARBA00020295"/>
    </source>
</evidence>
<evidence type="ECO:0000256" key="2">
    <source>
        <dbReference type="ARBA" id="ARBA00005684"/>
    </source>
</evidence>
<accession>A0ABQ6LH70</accession>
<proteinExistence type="inferred from homology"/>
<comment type="caution">
    <text evidence="11">The sequence shown here is derived from an EMBL/GenBank/DDBJ whole genome shotgun (WGS) entry which is preliminary data.</text>
</comment>
<evidence type="ECO:0000256" key="1">
    <source>
        <dbReference type="ARBA" id="ARBA00000439"/>
    </source>
</evidence>
<evidence type="ECO:0000256" key="6">
    <source>
        <dbReference type="ARBA" id="ARBA00022679"/>
    </source>
</evidence>
<gene>
    <name evidence="11" type="primary">malQ</name>
    <name evidence="11" type="ORF">LNKW23_18480</name>
</gene>
<evidence type="ECO:0000256" key="7">
    <source>
        <dbReference type="ARBA" id="ARBA00023277"/>
    </source>
</evidence>
<dbReference type="Proteomes" id="UP001239909">
    <property type="component" value="Unassembled WGS sequence"/>
</dbReference>
<evidence type="ECO:0000256" key="8">
    <source>
        <dbReference type="ARBA" id="ARBA00031423"/>
    </source>
</evidence>
<evidence type="ECO:0000313" key="12">
    <source>
        <dbReference type="Proteomes" id="UP001239909"/>
    </source>
</evidence>
<comment type="similarity">
    <text evidence="2 10">Belongs to the disproportionating enzyme family.</text>
</comment>
<organism evidence="11 12">
    <name type="scientific">Paralimibaculum aggregatum</name>
    <dbReference type="NCBI Taxonomy" id="3036245"/>
    <lineage>
        <taxon>Bacteria</taxon>
        <taxon>Pseudomonadati</taxon>
        <taxon>Pseudomonadota</taxon>
        <taxon>Alphaproteobacteria</taxon>
        <taxon>Rhodobacterales</taxon>
        <taxon>Paracoccaceae</taxon>
        <taxon>Paralimibaculum</taxon>
    </lineage>
</organism>
<evidence type="ECO:0000256" key="9">
    <source>
        <dbReference type="ARBA" id="ARBA00031501"/>
    </source>
</evidence>
<name>A0ABQ6LH70_9RHOB</name>
<evidence type="ECO:0000313" key="11">
    <source>
        <dbReference type="EMBL" id="GMG82635.1"/>
    </source>
</evidence>
<dbReference type="PANTHER" id="PTHR32438">
    <property type="entry name" value="4-ALPHA-GLUCANOTRANSFERASE DPE1, CHLOROPLASTIC/AMYLOPLASTIC"/>
    <property type="match status" value="1"/>
</dbReference>
<dbReference type="RefSeq" id="WP_285671424.1">
    <property type="nucleotide sequence ID" value="NZ_BSYI01000012.1"/>
</dbReference>
<dbReference type="Gene3D" id="3.20.20.80">
    <property type="entry name" value="Glycosidases"/>
    <property type="match status" value="1"/>
</dbReference>
<evidence type="ECO:0000256" key="10">
    <source>
        <dbReference type="RuleBase" id="RU361207"/>
    </source>
</evidence>
<evidence type="ECO:0000256" key="3">
    <source>
        <dbReference type="ARBA" id="ARBA00012560"/>
    </source>
</evidence>
<reference evidence="11 12" key="1">
    <citation type="submission" date="2023-04" db="EMBL/GenBank/DDBJ databases">
        <title>Marinoamorphus aggregata gen. nov., sp. Nov., isolate from tissue of brittle star Ophioplocus japonicus.</title>
        <authorList>
            <person name="Kawano K."/>
            <person name="Sawayama S."/>
            <person name="Nakagawa S."/>
        </authorList>
    </citation>
    <scope>NUCLEOTIDE SEQUENCE [LARGE SCALE GENOMIC DNA]</scope>
    <source>
        <strain evidence="11 12">NKW23</strain>
    </source>
</reference>
<dbReference type="EC" id="2.4.1.25" evidence="3 10"/>
<dbReference type="PANTHER" id="PTHR32438:SF5">
    <property type="entry name" value="4-ALPHA-GLUCANOTRANSFERASE DPE1, CHLOROPLASTIC_AMYLOPLASTIC"/>
    <property type="match status" value="1"/>
</dbReference>
<dbReference type="NCBIfam" id="TIGR00217">
    <property type="entry name" value="malQ"/>
    <property type="match status" value="1"/>
</dbReference>
<dbReference type="Pfam" id="PF02446">
    <property type="entry name" value="Glyco_hydro_77"/>
    <property type="match status" value="1"/>
</dbReference>
<comment type="catalytic activity">
    <reaction evidence="1 10">
        <text>Transfers a segment of a (1-&gt;4)-alpha-D-glucan to a new position in an acceptor, which may be glucose or a (1-&gt;4)-alpha-D-glucan.</text>
        <dbReference type="EC" id="2.4.1.25"/>
    </reaction>
</comment>
<dbReference type="InterPro" id="IPR003385">
    <property type="entry name" value="Glyco_hydro_77"/>
</dbReference>
<keyword evidence="7 10" id="KW-0119">Carbohydrate metabolism</keyword>
<protein>
    <recommendedName>
        <fullName evidence="4 10">4-alpha-glucanotransferase</fullName>
        <ecNumber evidence="3 10">2.4.1.25</ecNumber>
    </recommendedName>
    <alternativeName>
        <fullName evidence="8 10">Amylomaltase</fullName>
    </alternativeName>
    <alternativeName>
        <fullName evidence="9 10">Disproportionating enzyme</fullName>
    </alternativeName>
</protein>
<evidence type="ECO:0000256" key="5">
    <source>
        <dbReference type="ARBA" id="ARBA00022676"/>
    </source>
</evidence>